<proteinExistence type="inferred from homology"/>
<accession>A0A0D2HXV9</accession>
<sequence>MAGRIPQKRGTLAEKWVAAQLIKAGYTIEATNRRLGGGEIDIICLDGPVLVFLEVKSRSRNQYGLPEEAVDQHKRARLINAATAYLAQREGPVPLCRFDVAAVQMEQGRPQALRLIKDAFRPGD</sequence>
<reference evidence="3 4" key="1">
    <citation type="submission" date="2013-11" db="EMBL/GenBank/DDBJ databases">
        <title>Metagenomic analysis of a methanogenic consortium involved in long chain n-alkane degradation.</title>
        <authorList>
            <person name="Davidova I.A."/>
            <person name="Callaghan A.V."/>
            <person name="Wawrik B."/>
            <person name="Pruitt S."/>
            <person name="Marks C."/>
            <person name="Duncan K.E."/>
            <person name="Suflita J.M."/>
        </authorList>
    </citation>
    <scope>NUCLEOTIDE SEQUENCE [LARGE SCALE GENOMIC DNA]</scope>
    <source>
        <strain evidence="3 4">SPR</strain>
    </source>
</reference>
<dbReference type="PANTHER" id="PTHR34039">
    <property type="entry name" value="UPF0102 PROTEIN YRAN"/>
    <property type="match status" value="1"/>
</dbReference>
<keyword evidence="3" id="KW-0255">Endonuclease</keyword>
<dbReference type="GO" id="GO:0004519">
    <property type="term" value="F:endonuclease activity"/>
    <property type="evidence" value="ECO:0007669"/>
    <property type="project" value="UniProtKB-KW"/>
</dbReference>
<dbReference type="Proteomes" id="UP000032233">
    <property type="component" value="Unassembled WGS sequence"/>
</dbReference>
<protein>
    <recommendedName>
        <fullName evidence="2">UPF0102 protein X474_05150</fullName>
    </recommendedName>
</protein>
<dbReference type="EMBL" id="AZAC01000004">
    <property type="protein sequence ID" value="KIX15138.1"/>
    <property type="molecule type" value="Genomic_DNA"/>
</dbReference>
<evidence type="ECO:0000313" key="3">
    <source>
        <dbReference type="EMBL" id="KIX15138.1"/>
    </source>
</evidence>
<dbReference type="Gene3D" id="3.40.1350.10">
    <property type="match status" value="1"/>
</dbReference>
<comment type="caution">
    <text evidence="3">The sequence shown here is derived from an EMBL/GenBank/DDBJ whole genome shotgun (WGS) entry which is preliminary data.</text>
</comment>
<dbReference type="Pfam" id="PF02021">
    <property type="entry name" value="UPF0102"/>
    <property type="match status" value="1"/>
</dbReference>
<dbReference type="PANTHER" id="PTHR34039:SF1">
    <property type="entry name" value="UPF0102 PROTEIN YRAN"/>
    <property type="match status" value="1"/>
</dbReference>
<dbReference type="NCBIfam" id="NF009150">
    <property type="entry name" value="PRK12497.1-3"/>
    <property type="match status" value="1"/>
</dbReference>
<dbReference type="FunCoup" id="A0A0D2HXV9">
    <property type="interactions" value="267"/>
</dbReference>
<gene>
    <name evidence="3" type="ORF">X474_05150</name>
</gene>
<evidence type="ECO:0000256" key="1">
    <source>
        <dbReference type="ARBA" id="ARBA00006738"/>
    </source>
</evidence>
<evidence type="ECO:0000256" key="2">
    <source>
        <dbReference type="HAMAP-Rule" id="MF_00048"/>
    </source>
</evidence>
<dbReference type="SUPFAM" id="SSF52980">
    <property type="entry name" value="Restriction endonuclease-like"/>
    <property type="match status" value="1"/>
</dbReference>
<dbReference type="InterPro" id="IPR011856">
    <property type="entry name" value="tRNA_endonuc-like_dom_sf"/>
</dbReference>
<dbReference type="RefSeq" id="WP_044347087.1">
    <property type="nucleotide sequence ID" value="NZ_AZAC01000004.1"/>
</dbReference>
<evidence type="ECO:0000313" key="4">
    <source>
        <dbReference type="Proteomes" id="UP000032233"/>
    </source>
</evidence>
<keyword evidence="4" id="KW-1185">Reference proteome</keyword>
<dbReference type="CDD" id="cd20736">
    <property type="entry name" value="PoNe_Nuclease"/>
    <property type="match status" value="1"/>
</dbReference>
<dbReference type="GO" id="GO:0003676">
    <property type="term" value="F:nucleic acid binding"/>
    <property type="evidence" value="ECO:0007669"/>
    <property type="project" value="InterPro"/>
</dbReference>
<name>A0A0D2HXV9_9BACT</name>
<organism evidence="3 4">
    <name type="scientific">Dethiosulfatarculus sandiegensis</name>
    <dbReference type="NCBI Taxonomy" id="1429043"/>
    <lineage>
        <taxon>Bacteria</taxon>
        <taxon>Pseudomonadati</taxon>
        <taxon>Thermodesulfobacteriota</taxon>
        <taxon>Desulfarculia</taxon>
        <taxon>Desulfarculales</taxon>
        <taxon>Desulfarculaceae</taxon>
        <taxon>Dethiosulfatarculus</taxon>
    </lineage>
</organism>
<dbReference type="InterPro" id="IPR003509">
    <property type="entry name" value="UPF0102_YraN-like"/>
</dbReference>
<keyword evidence="3" id="KW-0378">Hydrolase</keyword>
<dbReference type="InParanoid" id="A0A0D2HXV9"/>
<comment type="similarity">
    <text evidence="1 2">Belongs to the UPF0102 family.</text>
</comment>
<dbReference type="STRING" id="1429043.X474_05150"/>
<dbReference type="AlphaFoldDB" id="A0A0D2HXV9"/>
<dbReference type="OrthoDB" id="9794876at2"/>
<dbReference type="InterPro" id="IPR011335">
    <property type="entry name" value="Restrct_endonuc-II-like"/>
</dbReference>
<keyword evidence="3" id="KW-0540">Nuclease</keyword>
<dbReference type="HAMAP" id="MF_00048">
    <property type="entry name" value="UPF0102"/>
    <property type="match status" value="1"/>
</dbReference>